<sequence length="304" mass="33144">MKRRDFIRSSVGAGVATGAALSLGGANSLLAAEAETDVDLVAIRGGEPDVMFDKGIAALGGMSRFVKPGQRVLVKPNIGWDRTPERAGNTNPKLVKRIIEHCLDAGAKEVLVFDHTCHEWSKCYKHSGIEQAVAEAGGKMVPGNSEKYYKQVSVTGGVKLKQTDVHELMLDTDVFINVPVLKNHSSSRATIAMKNLMGCVWDRGYYHKNDLHQCIADFLHFRKPDLNVVDAYRMMKQNGPVGVSLDDVVTLKSQLISTDIVAIDSAAAKFLGMDPEKINHIKLASEAGFGTMDLSKLKIKRIVV</sequence>
<accession>A0A5M4AXM4</accession>
<comment type="caution">
    <text evidence="3">The sequence shown here is derived from an EMBL/GenBank/DDBJ whole genome shotgun (WGS) entry which is preliminary data.</text>
</comment>
<evidence type="ECO:0000313" key="4">
    <source>
        <dbReference type="Proteomes" id="UP000391834"/>
    </source>
</evidence>
<feature type="chain" id="PRO_5024312031" description="DUF362 domain-containing protein" evidence="1">
    <location>
        <begin position="32"/>
        <end position="304"/>
    </location>
</feature>
<keyword evidence="1" id="KW-0732">Signal</keyword>
<dbReference type="RefSeq" id="WP_025863036.1">
    <property type="nucleotide sequence ID" value="NZ_BLAX01000001.1"/>
</dbReference>
<organism evidence="3 4">
    <name type="scientific">Prolixibacter bellariivorans</name>
    <dbReference type="NCBI Taxonomy" id="314319"/>
    <lineage>
        <taxon>Bacteria</taxon>
        <taxon>Pseudomonadati</taxon>
        <taxon>Bacteroidota</taxon>
        <taxon>Bacteroidia</taxon>
        <taxon>Marinilabiliales</taxon>
        <taxon>Prolixibacteraceae</taxon>
        <taxon>Prolixibacter</taxon>
    </lineage>
</organism>
<feature type="signal peptide" evidence="1">
    <location>
        <begin position="1"/>
        <end position="31"/>
    </location>
</feature>
<evidence type="ECO:0000256" key="1">
    <source>
        <dbReference type="SAM" id="SignalP"/>
    </source>
</evidence>
<protein>
    <recommendedName>
        <fullName evidence="2">DUF362 domain-containing protein</fullName>
    </recommendedName>
</protein>
<dbReference type="AlphaFoldDB" id="A0A5M4AXM4"/>
<evidence type="ECO:0000313" key="3">
    <source>
        <dbReference type="EMBL" id="GET32494.1"/>
    </source>
</evidence>
<feature type="domain" description="DUF362" evidence="2">
    <location>
        <begin position="72"/>
        <end position="269"/>
    </location>
</feature>
<dbReference type="InterPro" id="IPR007160">
    <property type="entry name" value="DUF362"/>
</dbReference>
<proteinExistence type="predicted"/>
<reference evidence="3 4" key="1">
    <citation type="submission" date="2019-10" db="EMBL/GenBank/DDBJ databases">
        <title>Prolixibacter strains distinguished by the presence of nitrate reductase genes were adept at nitrate-dependent anaerobic corrosion of metallic iron and carbon steel.</title>
        <authorList>
            <person name="Iino T."/>
            <person name="Shono N."/>
            <person name="Ito K."/>
            <person name="Nakamura R."/>
            <person name="Sueoka K."/>
            <person name="Harayama S."/>
            <person name="Ohkuma M."/>
        </authorList>
    </citation>
    <scope>NUCLEOTIDE SEQUENCE [LARGE SCALE GENOMIC DNA]</scope>
    <source>
        <strain evidence="3 4">JCM 13498</strain>
    </source>
</reference>
<dbReference type="Proteomes" id="UP000391834">
    <property type="component" value="Unassembled WGS sequence"/>
</dbReference>
<dbReference type="OrthoDB" id="9785671at2"/>
<keyword evidence="4" id="KW-1185">Reference proteome</keyword>
<evidence type="ECO:0000259" key="2">
    <source>
        <dbReference type="Pfam" id="PF04015"/>
    </source>
</evidence>
<name>A0A5M4AXM4_9BACT</name>
<dbReference type="Pfam" id="PF04015">
    <property type="entry name" value="DUF362"/>
    <property type="match status" value="1"/>
</dbReference>
<gene>
    <name evidence="3" type="ORF">PbJCM13498_13570</name>
</gene>
<dbReference type="EMBL" id="BLAX01000001">
    <property type="protein sequence ID" value="GET32494.1"/>
    <property type="molecule type" value="Genomic_DNA"/>
</dbReference>